<name>A0ABV2L9P4_9HYPH</name>
<evidence type="ECO:0000313" key="1">
    <source>
        <dbReference type="EMBL" id="MET3694569.1"/>
    </source>
</evidence>
<comment type="caution">
    <text evidence="1">The sequence shown here is derived from an EMBL/GenBank/DDBJ whole genome shotgun (WGS) entry which is preliminary data.</text>
</comment>
<evidence type="ECO:0000313" key="2">
    <source>
        <dbReference type="Proteomes" id="UP001549145"/>
    </source>
</evidence>
<proteinExistence type="predicted"/>
<keyword evidence="2" id="KW-1185">Reference proteome</keyword>
<accession>A0ABV2L9P4</accession>
<evidence type="ECO:0008006" key="3">
    <source>
        <dbReference type="Google" id="ProtNLM"/>
    </source>
</evidence>
<sequence length="142" mass="16292">MDVDADLNQEVVYLLVANKLQGYNHGKSRIVYIGRTERGVKRISESAADKIAQALDHDFLKLRAYVIWCNPEADEKASLPNMLERTIILRFEQIFGQLPLLNKRGFKLGDEGKYFTGNAIDKIIDRHSSTRRRVADELEDEL</sequence>
<dbReference type="Proteomes" id="UP001549145">
    <property type="component" value="Unassembled WGS sequence"/>
</dbReference>
<dbReference type="EMBL" id="JBEPMM010000016">
    <property type="protein sequence ID" value="MET3694569.1"/>
    <property type="molecule type" value="Genomic_DNA"/>
</dbReference>
<dbReference type="RefSeq" id="WP_238282263.1">
    <property type="nucleotide sequence ID" value="NZ_BPQL01000161.1"/>
</dbReference>
<organism evidence="1 2">
    <name type="scientific">Methylobacterium goesingense</name>
    <dbReference type="NCBI Taxonomy" id="243690"/>
    <lineage>
        <taxon>Bacteria</taxon>
        <taxon>Pseudomonadati</taxon>
        <taxon>Pseudomonadota</taxon>
        <taxon>Alphaproteobacteria</taxon>
        <taxon>Hyphomicrobiales</taxon>
        <taxon>Methylobacteriaceae</taxon>
        <taxon>Methylobacterium</taxon>
    </lineage>
</organism>
<reference evidence="1 2" key="1">
    <citation type="submission" date="2024-06" db="EMBL/GenBank/DDBJ databases">
        <title>Genomic Encyclopedia of Type Strains, Phase IV (KMG-IV): sequencing the most valuable type-strain genomes for metagenomic binning, comparative biology and taxonomic classification.</title>
        <authorList>
            <person name="Goeker M."/>
        </authorList>
    </citation>
    <scope>NUCLEOTIDE SEQUENCE [LARGE SCALE GENOMIC DNA]</scope>
    <source>
        <strain evidence="1 2">DSM 21331</strain>
    </source>
</reference>
<gene>
    <name evidence="1" type="ORF">ABID43_004131</name>
</gene>
<protein>
    <recommendedName>
        <fullName evidence="3">GIY-YIG nuclease family protein</fullName>
    </recommendedName>
</protein>